<dbReference type="EMBL" id="JMQA01000012">
    <property type="protein sequence ID" value="KFN11322.1"/>
    <property type="molecule type" value="Genomic_DNA"/>
</dbReference>
<dbReference type="STRING" id="44252.DJ90_2405"/>
<dbReference type="GO" id="GO:0016787">
    <property type="term" value="F:hydrolase activity"/>
    <property type="evidence" value="ECO:0007669"/>
    <property type="project" value="UniProtKB-UniRule"/>
</dbReference>
<dbReference type="GO" id="GO:0005524">
    <property type="term" value="F:ATP binding"/>
    <property type="evidence" value="ECO:0007669"/>
    <property type="project" value="UniProtKB-UniRule"/>
</dbReference>
<evidence type="ECO:0000256" key="6">
    <source>
        <dbReference type="SAM" id="Coils"/>
    </source>
</evidence>
<evidence type="ECO:0000256" key="4">
    <source>
        <dbReference type="ARBA" id="ARBA00022840"/>
    </source>
</evidence>
<keyword evidence="10" id="KW-1185">Reference proteome</keyword>
<dbReference type="GO" id="GO:0043138">
    <property type="term" value="F:3'-5' DNA helicase activity"/>
    <property type="evidence" value="ECO:0007669"/>
    <property type="project" value="TreeGrafter"/>
</dbReference>
<keyword evidence="1 5" id="KW-0547">Nucleotide-binding</keyword>
<evidence type="ECO:0000256" key="1">
    <source>
        <dbReference type="ARBA" id="ARBA00022741"/>
    </source>
</evidence>
<organism evidence="9 10">
    <name type="scientific">Paenibacillus macerans</name>
    <name type="common">Bacillus macerans</name>
    <dbReference type="NCBI Taxonomy" id="44252"/>
    <lineage>
        <taxon>Bacteria</taxon>
        <taxon>Bacillati</taxon>
        <taxon>Bacillota</taxon>
        <taxon>Bacilli</taxon>
        <taxon>Bacillales</taxon>
        <taxon>Paenibacillaceae</taxon>
        <taxon>Paenibacillus</taxon>
    </lineage>
</organism>
<feature type="domain" description="UvrD-like helicase ATP-binding" evidence="8">
    <location>
        <begin position="182"/>
        <end position="609"/>
    </location>
</feature>
<dbReference type="PROSITE" id="PS51198">
    <property type="entry name" value="UVRD_HELICASE_ATP_BIND"/>
    <property type="match status" value="1"/>
</dbReference>
<keyword evidence="2 5" id="KW-0378">Hydrolase</keyword>
<dbReference type="HOGENOM" id="CLU_010312_4_0_9"/>
<sequence length="784" mass="88889">MEHFQSAYQEEKARLDRTLEEIERQLKELRSIPVYTGHDFTEQLLEANRESQRKQLEQSEREPYFGRLDFAEAGRKRTPIYIGKVGVGDPEAGHPLVIDWRAPIASLFYSFTGGDEASYLAPEGLIDGLVYLKRNIVIRKGILERVADTYDRDSDGPAVSDEFLVYRLGENKDNRLRDIVSTIQAEQDQIIRAAKNTALIIQGVAGSGKTTVALHRLAFLLYQYKEQISAERLVIFAPNHMFIDYISEVLPELGVGDIQQNTFSDWAARVLGLEEGPSDGTEALSHWFDGDWPGQPQGRSQAEGQAQEQKLRQGIAQWQAQTKDQAEEQDQVKEQVPAQGLGRKQMHGGAQVQESPDDNKLPGRFKGSMHFKSLIDAYLENLESICVPEGDFEPWDGACLSRKEIIGWFEGEYRHYPVARRKERVLARIHRWIEMELKKPSSAAALKERKKKAQQREKAYAKKWPELAPLNLYRGLFGIRRSGGTADSGLADMAGRIPREIWRETQGYLKKNNLKEEDLPALLYLYSVVNEIDGKMTFDHVVIDEAQDFSPFQVYVLDRFVKGHSFTILGDLSQGIHYYKGVRSWEEMQNLFRPEETAYFALTRSYRSTMEIIEFANEILKRGVGTDLLAVPVFRSGEPVRLLPAAGERRFGAIRYALDKALSGTYRTVAILTRTMREAEELHEELHKGLTKNGTEINLINGELKEYAGGVSVLPVYLSKGLEFDAVIVTDVDPLHYGPEEAKLLYVGCTRALHELWLLHGDELPDYVPGEDTDFAVRAAVEGF</sequence>
<keyword evidence="3 5" id="KW-0347">Helicase</keyword>
<dbReference type="PATRIC" id="fig|44252.3.peg.753"/>
<evidence type="ECO:0000256" key="5">
    <source>
        <dbReference type="PROSITE-ProRule" id="PRU00560"/>
    </source>
</evidence>
<evidence type="ECO:0000313" key="10">
    <source>
        <dbReference type="Proteomes" id="UP000029278"/>
    </source>
</evidence>
<feature type="region of interest" description="Disordered" evidence="7">
    <location>
        <begin position="282"/>
        <end position="363"/>
    </location>
</feature>
<comment type="caution">
    <text evidence="9">The sequence shown here is derived from an EMBL/GenBank/DDBJ whole genome shotgun (WGS) entry which is preliminary data.</text>
</comment>
<dbReference type="PANTHER" id="PTHR11070:SF17">
    <property type="entry name" value="DNA HELICASE IV"/>
    <property type="match status" value="1"/>
</dbReference>
<dbReference type="SUPFAM" id="SSF52540">
    <property type="entry name" value="P-loop containing nucleoside triphosphate hydrolases"/>
    <property type="match status" value="1"/>
</dbReference>
<evidence type="ECO:0000313" key="9">
    <source>
        <dbReference type="EMBL" id="KFN11322.1"/>
    </source>
</evidence>
<feature type="binding site" evidence="5">
    <location>
        <begin position="203"/>
        <end position="210"/>
    </location>
    <ligand>
        <name>ATP</name>
        <dbReference type="ChEBI" id="CHEBI:30616"/>
    </ligand>
</feature>
<dbReference type="PANTHER" id="PTHR11070">
    <property type="entry name" value="UVRD / RECB / PCRA DNA HELICASE FAMILY MEMBER"/>
    <property type="match status" value="1"/>
</dbReference>
<dbReference type="InterPro" id="IPR027417">
    <property type="entry name" value="P-loop_NTPase"/>
</dbReference>
<keyword evidence="4 5" id="KW-0067">ATP-binding</keyword>
<accession>A0A090ZL15</accession>
<name>A0A090ZL15_PAEMA</name>
<dbReference type="Pfam" id="PF00580">
    <property type="entry name" value="UvrD-helicase"/>
    <property type="match status" value="1"/>
</dbReference>
<evidence type="ECO:0000256" key="7">
    <source>
        <dbReference type="SAM" id="MobiDB-lite"/>
    </source>
</evidence>
<proteinExistence type="predicted"/>
<dbReference type="GO" id="GO:0003677">
    <property type="term" value="F:DNA binding"/>
    <property type="evidence" value="ECO:0007669"/>
    <property type="project" value="InterPro"/>
</dbReference>
<evidence type="ECO:0000259" key="8">
    <source>
        <dbReference type="PROSITE" id="PS51198"/>
    </source>
</evidence>
<dbReference type="OrthoDB" id="9787585at2"/>
<dbReference type="Proteomes" id="UP000029278">
    <property type="component" value="Unassembled WGS sequence"/>
</dbReference>
<protein>
    <submittedName>
        <fullName evidence="9">PhoH-like family protein</fullName>
    </submittedName>
</protein>
<dbReference type="InterPro" id="IPR027785">
    <property type="entry name" value="UvrD-like_helicase_C"/>
</dbReference>
<dbReference type="GO" id="GO:0005829">
    <property type="term" value="C:cytosol"/>
    <property type="evidence" value="ECO:0007669"/>
    <property type="project" value="TreeGrafter"/>
</dbReference>
<feature type="coiled-coil region" evidence="6">
    <location>
        <begin position="1"/>
        <end position="62"/>
    </location>
</feature>
<keyword evidence="6" id="KW-0175">Coiled coil</keyword>
<evidence type="ECO:0000256" key="3">
    <source>
        <dbReference type="ARBA" id="ARBA00022806"/>
    </source>
</evidence>
<evidence type="ECO:0000256" key="2">
    <source>
        <dbReference type="ARBA" id="ARBA00022801"/>
    </source>
</evidence>
<dbReference type="AlphaFoldDB" id="A0A090ZL15"/>
<dbReference type="GO" id="GO:0000725">
    <property type="term" value="P:recombinational repair"/>
    <property type="evidence" value="ECO:0007669"/>
    <property type="project" value="TreeGrafter"/>
</dbReference>
<reference evidence="9 10" key="1">
    <citation type="submission" date="2014-04" db="EMBL/GenBank/DDBJ databases">
        <authorList>
            <person name="Bishop-Lilly K.A."/>
            <person name="Broomall S.M."/>
            <person name="Chain P.S."/>
            <person name="Chertkov O."/>
            <person name="Coyne S.R."/>
            <person name="Daligault H.E."/>
            <person name="Davenport K.W."/>
            <person name="Erkkila T."/>
            <person name="Frey K.G."/>
            <person name="Gibbons H.S."/>
            <person name="Gu W."/>
            <person name="Jaissle J."/>
            <person name="Johnson S.L."/>
            <person name="Koroleva G.I."/>
            <person name="Ladner J.T."/>
            <person name="Lo C.-C."/>
            <person name="Minogue T.D."/>
            <person name="Munk C."/>
            <person name="Palacios G.F."/>
            <person name="Redden C.L."/>
            <person name="Rosenzweig C.N."/>
            <person name="Scholz M.B."/>
            <person name="Teshima H."/>
            <person name="Xu Y."/>
        </authorList>
    </citation>
    <scope>NUCLEOTIDE SEQUENCE [LARGE SCALE GENOMIC DNA]</scope>
    <source>
        <strain evidence="9 10">8244</strain>
    </source>
</reference>
<dbReference type="InterPro" id="IPR000212">
    <property type="entry name" value="DNA_helicase_UvrD/REP"/>
</dbReference>
<dbReference type="Pfam" id="PF13538">
    <property type="entry name" value="UvrD_C_2"/>
    <property type="match status" value="1"/>
</dbReference>
<feature type="compositionally biased region" description="Polar residues" evidence="7">
    <location>
        <begin position="297"/>
        <end position="308"/>
    </location>
</feature>
<gene>
    <name evidence="9" type="ORF">DJ90_2405</name>
</gene>
<dbReference type="Gene3D" id="3.40.50.300">
    <property type="entry name" value="P-loop containing nucleotide triphosphate hydrolases"/>
    <property type="match status" value="3"/>
</dbReference>
<dbReference type="InterPro" id="IPR014016">
    <property type="entry name" value="UvrD-like_ATP-bd"/>
</dbReference>
<feature type="compositionally biased region" description="Basic and acidic residues" evidence="7">
    <location>
        <begin position="324"/>
        <end position="333"/>
    </location>
</feature>
<dbReference type="RefSeq" id="WP_036620652.1">
    <property type="nucleotide sequence ID" value="NZ_JAKOBR010000038.1"/>
</dbReference>
<dbReference type="GeneID" id="77012047"/>